<accession>A0AAE3VJB4</accession>
<gene>
    <name evidence="3" type="ORF">J3R75_003458</name>
</gene>
<protein>
    <submittedName>
        <fullName evidence="3">DUF1680 family protein</fullName>
    </submittedName>
</protein>
<organism evidence="3 4">
    <name type="scientific">Oligosphaera ethanolica</name>
    <dbReference type="NCBI Taxonomy" id="760260"/>
    <lineage>
        <taxon>Bacteria</taxon>
        <taxon>Pseudomonadati</taxon>
        <taxon>Lentisphaerota</taxon>
        <taxon>Oligosphaeria</taxon>
        <taxon>Oligosphaerales</taxon>
        <taxon>Oligosphaeraceae</taxon>
        <taxon>Oligosphaera</taxon>
    </lineage>
</organism>
<dbReference type="EMBL" id="JAUSVL010000001">
    <property type="protein sequence ID" value="MDQ0291351.1"/>
    <property type="molecule type" value="Genomic_DNA"/>
</dbReference>
<reference evidence="3" key="1">
    <citation type="submission" date="2023-07" db="EMBL/GenBank/DDBJ databases">
        <title>Genomic Encyclopedia of Type Strains, Phase IV (KMG-IV): sequencing the most valuable type-strain genomes for metagenomic binning, comparative biology and taxonomic classification.</title>
        <authorList>
            <person name="Goeker M."/>
        </authorList>
    </citation>
    <scope>NUCLEOTIDE SEQUENCE</scope>
    <source>
        <strain evidence="3">DSM 24202</strain>
    </source>
</reference>
<evidence type="ECO:0000313" key="3">
    <source>
        <dbReference type="EMBL" id="MDQ0291351.1"/>
    </source>
</evidence>
<dbReference type="InterPro" id="IPR012878">
    <property type="entry name" value="Beta-AFase-like_GH127_cat"/>
</dbReference>
<dbReference type="PANTHER" id="PTHR43465">
    <property type="entry name" value="DUF1680 DOMAIN PROTEIN (AFU_ORTHOLOGUE AFUA_1G08910)"/>
    <property type="match status" value="1"/>
</dbReference>
<dbReference type="RefSeq" id="WP_307264022.1">
    <property type="nucleotide sequence ID" value="NZ_JAUSVL010000001.1"/>
</dbReference>
<evidence type="ECO:0000313" key="4">
    <source>
        <dbReference type="Proteomes" id="UP001238163"/>
    </source>
</evidence>
<evidence type="ECO:0000259" key="1">
    <source>
        <dbReference type="Pfam" id="PF07944"/>
    </source>
</evidence>
<evidence type="ECO:0000259" key="2">
    <source>
        <dbReference type="Pfam" id="PF20736"/>
    </source>
</evidence>
<feature type="domain" description="Non-reducing end beta-L-arabinofuranosidase-like GH127 middle" evidence="2">
    <location>
        <begin position="362"/>
        <end position="447"/>
    </location>
</feature>
<proteinExistence type="predicted"/>
<dbReference type="PANTHER" id="PTHR43465:SF2">
    <property type="entry name" value="DUF1680 DOMAIN PROTEIN (AFU_ORTHOLOGUE AFUA_1G08910)"/>
    <property type="match status" value="1"/>
</dbReference>
<dbReference type="InterPro" id="IPR008928">
    <property type="entry name" value="6-hairpin_glycosidase_sf"/>
</dbReference>
<name>A0AAE3VJB4_9BACT</name>
<dbReference type="AlphaFoldDB" id="A0AAE3VJB4"/>
<dbReference type="GO" id="GO:0005975">
    <property type="term" value="P:carbohydrate metabolic process"/>
    <property type="evidence" value="ECO:0007669"/>
    <property type="project" value="InterPro"/>
</dbReference>
<dbReference type="InterPro" id="IPR049046">
    <property type="entry name" value="Beta-AFase-like_GH127_middle"/>
</dbReference>
<dbReference type="Pfam" id="PF20736">
    <property type="entry name" value="Glyco_hydro127M"/>
    <property type="match status" value="1"/>
</dbReference>
<sequence length="553" mass="62218">MTNRFQKVPVGSVTVGGEIGQRLAISADKILHHLDLEGKFARHFKQRRSEPEVPGGFVGYGMLMDGIVKAAARSIGGEELRLLKDERIAELIATQSADGAITAFADKIGFWDNHEQAYMIQAFVLDHRHAGNNAALAAALRLGDFLIKRHTGLNLGLETAFLMLYQESGDKRFLDYCVNQFKLCSNLDVYNRMLTVNGIAHVYTWIARVLAQLQYAQITGDDKDELFAGARELYTRVLHGGYTSITGSCSGGINWGEIWDNTQTGLGKWGETCVSAYLLRCSLTMLELDADSVYGDLCERVLYNAFFGAQSADGLRQRYFIPFNEAGQWYENETYCCPNNLRRMMFELPDAFFFQTPDGYAVNFYGDATLNLPNVHIAQRGNYPEDDCITMSITANRDMTLQLRIPAWCRQAEICLDDESFSAPGGGWFSLRRRWSGTHQLRLSMPMTPRLVRGTMAQQGRAALMRGPLVYGVELERNQLNGHAMDLLAINGHPEYLADSGLIRVPCMIPNQSYREFDVLFSRFASDKRARTFFPLTAPCSLVEDELFHNDQR</sequence>
<dbReference type="Proteomes" id="UP001238163">
    <property type="component" value="Unassembled WGS sequence"/>
</dbReference>
<feature type="domain" description="Non-reducing end beta-L-arabinofuranosidase-like GH127 catalytic" evidence="1">
    <location>
        <begin position="55"/>
        <end position="348"/>
    </location>
</feature>
<dbReference type="SUPFAM" id="SSF48208">
    <property type="entry name" value="Six-hairpin glycosidases"/>
    <property type="match status" value="1"/>
</dbReference>
<dbReference type="Pfam" id="PF07944">
    <property type="entry name" value="Beta-AFase-like_GH127_cat"/>
    <property type="match status" value="1"/>
</dbReference>
<dbReference type="InterPro" id="IPR049174">
    <property type="entry name" value="Beta-AFase-like"/>
</dbReference>
<comment type="caution">
    <text evidence="3">The sequence shown here is derived from an EMBL/GenBank/DDBJ whole genome shotgun (WGS) entry which is preliminary data.</text>
</comment>
<keyword evidence="4" id="KW-1185">Reference proteome</keyword>